<keyword evidence="2" id="KW-0472">Membrane</keyword>
<keyword evidence="5" id="KW-0732">Signal</keyword>
<gene>
    <name evidence="7" type="ORF">SAMN06265339_1051</name>
</gene>
<evidence type="ECO:0000256" key="5">
    <source>
        <dbReference type="SAM" id="SignalP"/>
    </source>
</evidence>
<evidence type="ECO:0000313" key="7">
    <source>
        <dbReference type="EMBL" id="SMP12486.1"/>
    </source>
</evidence>
<dbReference type="Proteomes" id="UP001157911">
    <property type="component" value="Unassembled WGS sequence"/>
</dbReference>
<keyword evidence="3" id="KW-0998">Cell outer membrane</keyword>
<feature type="domain" description="Secretin/TonB short N-terminal" evidence="6">
    <location>
        <begin position="96"/>
        <end position="145"/>
    </location>
</feature>
<dbReference type="Gene3D" id="3.30.1370.130">
    <property type="match status" value="1"/>
</dbReference>
<name>A0ABY1NMD5_9BACT</name>
<dbReference type="RefSeq" id="WP_283400525.1">
    <property type="nucleotide sequence ID" value="NZ_FXUB01000002.1"/>
</dbReference>
<evidence type="ECO:0000256" key="4">
    <source>
        <dbReference type="RuleBase" id="RU004003"/>
    </source>
</evidence>
<dbReference type="InterPro" id="IPR001775">
    <property type="entry name" value="GspD/PilQ"/>
</dbReference>
<evidence type="ECO:0000256" key="3">
    <source>
        <dbReference type="ARBA" id="ARBA00023237"/>
    </source>
</evidence>
<dbReference type="SMART" id="SM00965">
    <property type="entry name" value="STN"/>
    <property type="match status" value="1"/>
</dbReference>
<dbReference type="Pfam" id="PF00263">
    <property type="entry name" value="Secretin"/>
    <property type="match status" value="1"/>
</dbReference>
<dbReference type="PANTHER" id="PTHR30332:SF17">
    <property type="entry name" value="TYPE IV PILIATION SYSTEM PROTEIN DR_0774-RELATED"/>
    <property type="match status" value="1"/>
</dbReference>
<sequence length="504" mass="54987">MKRKALILLSTAILSSCAYQNSNVKTTIPQPTKKISQPKKTPTLTINVNPLPLKPKTLTEMENIKTENTHPVNVNLTFNDIPLNKALLMLAKATGYNVIIPPDINGTVTLELKEDSLESCLNALLKPFGYSYKIDGNNIYVITKLTKVFHLNLPQINRTLTSSIQATIGGESSNTGVNTSTSSATMSISNNYSSEFWNNVKSALETLLKEDKTASYSIEPLTGTIVVSAKPKTMKRIENFIKTLNKETEKQVLIEAKIVEVKLDKKNQTGINWKYLTFSNFLGSGGEYSTITFNSGSPSSMPFQLSVVKVNNTFSALLGLLSQFGKVNVLSSPRILAMNGQPAMIKVGRDYIVIYKTQTTSTTSTAGETASTLTTEEINTDTILTEGVVLTIVPHIDDKGNVILNITPAISSLDTPIVSGFTNTTEDLLNKIYAVNIRQLNTVIKARSGQTIILGGLIAKSKSETKEGVPFFQDLPLIGNAFKSNTQTSSKTELVIMLTPYVEK</sequence>
<dbReference type="InterPro" id="IPR004846">
    <property type="entry name" value="T2SS/T3SS_dom"/>
</dbReference>
<keyword evidence="8" id="KW-1185">Reference proteome</keyword>
<dbReference type="PROSITE" id="PS51257">
    <property type="entry name" value="PROKAR_LIPOPROTEIN"/>
    <property type="match status" value="1"/>
</dbReference>
<feature type="chain" id="PRO_5047192866" evidence="5">
    <location>
        <begin position="21"/>
        <end position="504"/>
    </location>
</feature>
<evidence type="ECO:0000313" key="8">
    <source>
        <dbReference type="Proteomes" id="UP001157911"/>
    </source>
</evidence>
<dbReference type="EMBL" id="FXUB01000002">
    <property type="protein sequence ID" value="SMP12486.1"/>
    <property type="molecule type" value="Genomic_DNA"/>
</dbReference>
<dbReference type="PANTHER" id="PTHR30332">
    <property type="entry name" value="PROBABLE GENERAL SECRETION PATHWAY PROTEIN D"/>
    <property type="match status" value="1"/>
</dbReference>
<dbReference type="PRINTS" id="PR00811">
    <property type="entry name" value="BCTERIALGSPD"/>
</dbReference>
<organism evidence="7 8">
    <name type="scientific">Desulfurobacterium pacificum</name>
    <dbReference type="NCBI Taxonomy" id="240166"/>
    <lineage>
        <taxon>Bacteria</taxon>
        <taxon>Pseudomonadati</taxon>
        <taxon>Aquificota</taxon>
        <taxon>Aquificia</taxon>
        <taxon>Desulfurobacteriales</taxon>
        <taxon>Desulfurobacteriaceae</taxon>
        <taxon>Desulfurobacterium</taxon>
    </lineage>
</organism>
<comment type="caution">
    <text evidence="7">The sequence shown here is derived from an EMBL/GenBank/DDBJ whole genome shotgun (WGS) entry which is preliminary data.</text>
</comment>
<comment type="similarity">
    <text evidence="4">Belongs to the bacterial secretin family.</text>
</comment>
<protein>
    <submittedName>
        <fullName evidence="7">MSHA biogenesis protein MshL</fullName>
    </submittedName>
</protein>
<keyword evidence="1" id="KW-0813">Transport</keyword>
<accession>A0ABY1NMD5</accession>
<evidence type="ECO:0000256" key="1">
    <source>
        <dbReference type="ARBA" id="ARBA00022448"/>
    </source>
</evidence>
<evidence type="ECO:0000256" key="2">
    <source>
        <dbReference type="ARBA" id="ARBA00023136"/>
    </source>
</evidence>
<evidence type="ECO:0000259" key="6">
    <source>
        <dbReference type="SMART" id="SM00965"/>
    </source>
</evidence>
<dbReference type="PRINTS" id="PR01032">
    <property type="entry name" value="PHAGEIV"/>
</dbReference>
<feature type="signal peptide" evidence="5">
    <location>
        <begin position="1"/>
        <end position="20"/>
    </location>
</feature>
<proteinExistence type="inferred from homology"/>
<dbReference type="InterPro" id="IPR050810">
    <property type="entry name" value="Bact_Secretion_Sys_Channel"/>
</dbReference>
<reference evidence="7 8" key="1">
    <citation type="submission" date="2017-05" db="EMBL/GenBank/DDBJ databases">
        <authorList>
            <person name="Varghese N."/>
            <person name="Submissions S."/>
        </authorList>
    </citation>
    <scope>NUCLEOTIDE SEQUENCE [LARGE SCALE GENOMIC DNA]</scope>
    <source>
        <strain evidence="7 8">DSM 15522</strain>
    </source>
</reference>
<dbReference type="InterPro" id="IPR011662">
    <property type="entry name" value="Secretin/TonB_short_N"/>
</dbReference>